<dbReference type="EMBL" id="CP000698">
    <property type="protein sequence ID" value="ABQ26677.1"/>
    <property type="molecule type" value="Genomic_DNA"/>
</dbReference>
<accession>A5G4F9</accession>
<dbReference type="PROSITE" id="PS00092">
    <property type="entry name" value="N6_MTASE"/>
    <property type="match status" value="1"/>
</dbReference>
<dbReference type="InterPro" id="IPR029063">
    <property type="entry name" value="SAM-dependent_MTases_sf"/>
</dbReference>
<protein>
    <submittedName>
        <fullName evidence="3">Putative methyltransferase</fullName>
    </submittedName>
</protein>
<dbReference type="CDD" id="cd02440">
    <property type="entry name" value="AdoMet_MTases"/>
    <property type="match status" value="1"/>
</dbReference>
<dbReference type="Pfam" id="PF03602">
    <property type="entry name" value="Cons_hypoth95"/>
    <property type="match status" value="1"/>
</dbReference>
<reference evidence="3 4" key="1">
    <citation type="submission" date="2007-05" db="EMBL/GenBank/DDBJ databases">
        <title>Complete sequence of Geobacter uraniireducens Rf4.</title>
        <authorList>
            <consortium name="US DOE Joint Genome Institute"/>
            <person name="Copeland A."/>
            <person name="Lucas S."/>
            <person name="Lapidus A."/>
            <person name="Barry K."/>
            <person name="Detter J.C."/>
            <person name="Glavina del Rio T."/>
            <person name="Hammon N."/>
            <person name="Israni S."/>
            <person name="Dalin E."/>
            <person name="Tice H."/>
            <person name="Pitluck S."/>
            <person name="Chertkov O."/>
            <person name="Brettin T."/>
            <person name="Bruce D."/>
            <person name="Han C."/>
            <person name="Schmutz J."/>
            <person name="Larimer F."/>
            <person name="Land M."/>
            <person name="Hauser L."/>
            <person name="Kyrpides N."/>
            <person name="Mikhailova N."/>
            <person name="Shelobolina E."/>
            <person name="Aklujkar M."/>
            <person name="Lovley D."/>
            <person name="Richardson P."/>
        </authorList>
    </citation>
    <scope>NUCLEOTIDE SEQUENCE [LARGE SCALE GENOMIC DNA]</scope>
    <source>
        <strain evidence="3 4">Rf4</strain>
    </source>
</reference>
<evidence type="ECO:0000313" key="4">
    <source>
        <dbReference type="Proteomes" id="UP000006695"/>
    </source>
</evidence>
<organism evidence="3 4">
    <name type="scientific">Geotalea uraniireducens (strain Rf4)</name>
    <name type="common">Geobacter uraniireducens</name>
    <dbReference type="NCBI Taxonomy" id="351605"/>
    <lineage>
        <taxon>Bacteria</taxon>
        <taxon>Pseudomonadati</taxon>
        <taxon>Thermodesulfobacteriota</taxon>
        <taxon>Desulfuromonadia</taxon>
        <taxon>Geobacterales</taxon>
        <taxon>Geobacteraceae</taxon>
        <taxon>Geotalea</taxon>
    </lineage>
</organism>
<name>A5G4F9_GEOUR</name>
<dbReference type="GO" id="GO:0008168">
    <property type="term" value="F:methyltransferase activity"/>
    <property type="evidence" value="ECO:0007669"/>
    <property type="project" value="UniProtKB-KW"/>
</dbReference>
<dbReference type="PANTHER" id="PTHR43542:SF1">
    <property type="entry name" value="METHYLTRANSFERASE"/>
    <property type="match status" value="1"/>
</dbReference>
<dbReference type="Gene3D" id="3.40.50.150">
    <property type="entry name" value="Vaccinia Virus protein VP39"/>
    <property type="match status" value="1"/>
</dbReference>
<dbReference type="AlphaFoldDB" id="A5G4F9"/>
<dbReference type="PANTHER" id="PTHR43542">
    <property type="entry name" value="METHYLTRANSFERASE"/>
    <property type="match status" value="1"/>
</dbReference>
<keyword evidence="4" id="KW-1185">Reference proteome</keyword>
<dbReference type="HOGENOM" id="CLU_075826_0_2_7"/>
<dbReference type="NCBIfam" id="TIGR00095">
    <property type="entry name" value="16S rRNA (guanine(966)-N(2))-methyltransferase RsmD"/>
    <property type="match status" value="1"/>
</dbReference>
<dbReference type="SUPFAM" id="SSF53335">
    <property type="entry name" value="S-adenosyl-L-methionine-dependent methyltransferases"/>
    <property type="match status" value="1"/>
</dbReference>
<dbReference type="KEGG" id="gur:Gura_2499"/>
<gene>
    <name evidence="3" type="ordered locus">Gura_2499</name>
</gene>
<dbReference type="InterPro" id="IPR002052">
    <property type="entry name" value="DNA_methylase_N6_adenine_CS"/>
</dbReference>
<dbReference type="InterPro" id="IPR004398">
    <property type="entry name" value="RNA_MeTrfase_RsmD"/>
</dbReference>
<sequence length="207" mass="22881">MQTSPAPTSWHRNGERGRLRIISGSAKGRKLFSPKNMRVRPTADRVKEALFNILTSLIGDFSDLRVLDIFAGTGNLGIEALSRGGTRTVFVDSHRESAAIIRKNLEMLGFDQKAGILVQEALVALKALEKRGEKFHLVFLDPPYQTGLTEKTLEYLAVSGLITDETIIVAEFSAQEAIPTSFGQLQEFDRRVYGDTALAFLSMSHRG</sequence>
<keyword evidence="1 3" id="KW-0489">Methyltransferase</keyword>
<dbReference type="GO" id="GO:0031167">
    <property type="term" value="P:rRNA methylation"/>
    <property type="evidence" value="ECO:0007669"/>
    <property type="project" value="InterPro"/>
</dbReference>
<evidence type="ECO:0000256" key="2">
    <source>
        <dbReference type="ARBA" id="ARBA00022679"/>
    </source>
</evidence>
<dbReference type="RefSeq" id="WP_011939364.1">
    <property type="nucleotide sequence ID" value="NC_009483.1"/>
</dbReference>
<dbReference type="PIRSF" id="PIRSF004553">
    <property type="entry name" value="CHP00095"/>
    <property type="match status" value="1"/>
</dbReference>
<dbReference type="STRING" id="351605.Gura_2499"/>
<evidence type="ECO:0000256" key="1">
    <source>
        <dbReference type="ARBA" id="ARBA00022603"/>
    </source>
</evidence>
<proteinExistence type="predicted"/>
<dbReference type="GO" id="GO:0003676">
    <property type="term" value="F:nucleic acid binding"/>
    <property type="evidence" value="ECO:0007669"/>
    <property type="project" value="InterPro"/>
</dbReference>
<keyword evidence="2 3" id="KW-0808">Transferase</keyword>
<dbReference type="Proteomes" id="UP000006695">
    <property type="component" value="Chromosome"/>
</dbReference>
<evidence type="ECO:0000313" key="3">
    <source>
        <dbReference type="EMBL" id="ABQ26677.1"/>
    </source>
</evidence>